<feature type="region of interest" description="Disordered" evidence="1">
    <location>
        <begin position="139"/>
        <end position="165"/>
    </location>
</feature>
<feature type="compositionally biased region" description="Low complexity" evidence="1">
    <location>
        <begin position="139"/>
        <end position="151"/>
    </location>
</feature>
<feature type="compositionally biased region" description="Polar residues" evidence="1">
    <location>
        <begin position="8"/>
        <end position="19"/>
    </location>
</feature>
<feature type="region of interest" description="Disordered" evidence="1">
    <location>
        <begin position="1"/>
        <end position="59"/>
    </location>
</feature>
<evidence type="ECO:0000313" key="2">
    <source>
        <dbReference type="EMBL" id="VBA32268.1"/>
    </source>
</evidence>
<evidence type="ECO:0000256" key="1">
    <source>
        <dbReference type="SAM" id="MobiDB-lite"/>
    </source>
</evidence>
<accession>A0ABY6RSA9</accession>
<feature type="compositionally biased region" description="Low complexity" evidence="1">
    <location>
        <begin position="29"/>
        <end position="42"/>
    </location>
</feature>
<proteinExistence type="predicted"/>
<gene>
    <name evidence="2" type="ORF">LAUMK4_05710</name>
</gene>
<dbReference type="EMBL" id="UPHM01000152">
    <property type="protein sequence ID" value="VBA32268.1"/>
    <property type="molecule type" value="Genomic_DNA"/>
</dbReference>
<sequence>MAAPENDSAATTRATNPLRSNHVLPAPPLLAASPGSPAGPSAHTRPLHGSWPASYPPAPPTGNQPLFQVRIRKHTGLAILMFNQTYTVTGTFAECEAALRDALVHNLLLGWWSLASLLIWNWVALSENHSARTTLRRQAAQAHTAPTQAPWQRPPTVTDTQGFRP</sequence>
<organism evidence="2 3">
    <name type="scientific">Mycobacterium persicum</name>
    <dbReference type="NCBI Taxonomy" id="1487726"/>
    <lineage>
        <taxon>Bacteria</taxon>
        <taxon>Bacillati</taxon>
        <taxon>Actinomycetota</taxon>
        <taxon>Actinomycetes</taxon>
        <taxon>Mycobacteriales</taxon>
        <taxon>Mycobacteriaceae</taxon>
        <taxon>Mycobacterium</taxon>
    </lineage>
</organism>
<dbReference type="Proteomes" id="UP000271464">
    <property type="component" value="Unassembled WGS sequence"/>
</dbReference>
<keyword evidence="3" id="KW-1185">Reference proteome</keyword>
<protein>
    <recommendedName>
        <fullName evidence="4">Transmembrane protein</fullName>
    </recommendedName>
</protein>
<feature type="compositionally biased region" description="Polar residues" evidence="1">
    <location>
        <begin position="155"/>
        <end position="165"/>
    </location>
</feature>
<evidence type="ECO:0000313" key="3">
    <source>
        <dbReference type="Proteomes" id="UP000271464"/>
    </source>
</evidence>
<reference evidence="2 3" key="1">
    <citation type="submission" date="2018-09" db="EMBL/GenBank/DDBJ databases">
        <authorList>
            <person name="Tagini F."/>
        </authorList>
    </citation>
    <scope>NUCLEOTIDE SEQUENCE [LARGE SCALE GENOMIC DNA]</scope>
    <source>
        <strain evidence="2 3">MK4</strain>
    </source>
</reference>
<name>A0ABY6RSA9_9MYCO</name>
<comment type="caution">
    <text evidence="2">The sequence shown here is derived from an EMBL/GenBank/DDBJ whole genome shotgun (WGS) entry which is preliminary data.</text>
</comment>
<evidence type="ECO:0008006" key="4">
    <source>
        <dbReference type="Google" id="ProtNLM"/>
    </source>
</evidence>